<dbReference type="AlphaFoldDB" id="A0ABD1YS17"/>
<dbReference type="EMBL" id="JBHFFA010000003">
    <property type="protein sequence ID" value="KAL2633224.1"/>
    <property type="molecule type" value="Genomic_DNA"/>
</dbReference>
<protein>
    <submittedName>
        <fullName evidence="1">Uncharacterized protein</fullName>
    </submittedName>
</protein>
<name>A0ABD1YS17_9MARC</name>
<proteinExistence type="predicted"/>
<comment type="caution">
    <text evidence="1">The sequence shown here is derived from an EMBL/GenBank/DDBJ whole genome shotgun (WGS) entry which is preliminary data.</text>
</comment>
<accession>A0ABD1YS17</accession>
<evidence type="ECO:0000313" key="1">
    <source>
        <dbReference type="EMBL" id="KAL2633224.1"/>
    </source>
</evidence>
<gene>
    <name evidence="1" type="ORF">R1flu_004703</name>
</gene>
<dbReference type="Proteomes" id="UP001605036">
    <property type="component" value="Unassembled WGS sequence"/>
</dbReference>
<organism evidence="1 2">
    <name type="scientific">Riccia fluitans</name>
    <dbReference type="NCBI Taxonomy" id="41844"/>
    <lineage>
        <taxon>Eukaryota</taxon>
        <taxon>Viridiplantae</taxon>
        <taxon>Streptophyta</taxon>
        <taxon>Embryophyta</taxon>
        <taxon>Marchantiophyta</taxon>
        <taxon>Marchantiopsida</taxon>
        <taxon>Marchantiidae</taxon>
        <taxon>Marchantiales</taxon>
        <taxon>Ricciaceae</taxon>
        <taxon>Riccia</taxon>
    </lineage>
</organism>
<sequence>MSIAAASHRAAGLTGREAGVSLSAIRELERGKMLKKKRTPIFRHPCIDSRRRWTQDTPASAAAQAIFGRGRAAALCNVRSLREKRHRFLSS</sequence>
<keyword evidence="2" id="KW-1185">Reference proteome</keyword>
<evidence type="ECO:0000313" key="2">
    <source>
        <dbReference type="Proteomes" id="UP001605036"/>
    </source>
</evidence>
<reference evidence="1 2" key="1">
    <citation type="submission" date="2024-09" db="EMBL/GenBank/DDBJ databases">
        <title>Chromosome-scale assembly of Riccia fluitans.</title>
        <authorList>
            <person name="Paukszto L."/>
            <person name="Sawicki J."/>
            <person name="Karawczyk K."/>
            <person name="Piernik-Szablinska J."/>
            <person name="Szczecinska M."/>
            <person name="Mazdziarz M."/>
        </authorList>
    </citation>
    <scope>NUCLEOTIDE SEQUENCE [LARGE SCALE GENOMIC DNA]</scope>
    <source>
        <strain evidence="1">Rf_01</strain>
        <tissue evidence="1">Aerial parts of the thallus</tissue>
    </source>
</reference>